<dbReference type="AlphaFoldDB" id="A0AAV5AJV1"/>
<evidence type="ECO:0000256" key="5">
    <source>
        <dbReference type="SAM" id="Phobius"/>
    </source>
</evidence>
<dbReference type="Gene3D" id="2.115.10.20">
    <property type="entry name" value="Glycosyl hydrolase domain, family 43"/>
    <property type="match status" value="1"/>
</dbReference>
<dbReference type="Proteomes" id="UP001050691">
    <property type="component" value="Unassembled WGS sequence"/>
</dbReference>
<feature type="site" description="Important for catalytic activity, responsible for pKa modulation of the active site Glu and correct orientation of both the proton donor and substrate" evidence="4">
    <location>
        <position position="203"/>
    </location>
</feature>
<accession>A0AAV5AJV1</accession>
<gene>
    <name evidence="7" type="ORF">Clacol_007220</name>
</gene>
<dbReference type="PANTHER" id="PTHR42812">
    <property type="entry name" value="BETA-XYLOSIDASE"/>
    <property type="match status" value="1"/>
</dbReference>
<evidence type="ECO:0000313" key="7">
    <source>
        <dbReference type="EMBL" id="GJJ12973.1"/>
    </source>
</evidence>
<dbReference type="InterPro" id="IPR023296">
    <property type="entry name" value="Glyco_hydro_beta-prop_sf"/>
</dbReference>
<dbReference type="SUPFAM" id="SSF75005">
    <property type="entry name" value="Arabinanase/levansucrase/invertase"/>
    <property type="match status" value="1"/>
</dbReference>
<protein>
    <recommendedName>
        <fullName evidence="6">Beta-xylosidase C-terminal Concanavalin A-like domain-containing protein</fullName>
    </recommendedName>
</protein>
<dbReference type="CDD" id="cd18833">
    <property type="entry name" value="GH43_PcXyl-like"/>
    <property type="match status" value="1"/>
</dbReference>
<dbReference type="Pfam" id="PF04616">
    <property type="entry name" value="Glyco_hydro_43"/>
    <property type="match status" value="1"/>
</dbReference>
<evidence type="ECO:0000256" key="1">
    <source>
        <dbReference type="ARBA" id="ARBA00009865"/>
    </source>
</evidence>
<keyword evidence="5" id="KW-0812">Transmembrane</keyword>
<dbReference type="PANTHER" id="PTHR42812:SF17">
    <property type="entry name" value="BETA-XYLOSIDASE C-TERMINAL CONCANAVALIN A-LIKE DOMAIN-CONTAINING PROTEIN-RELATED"/>
    <property type="match status" value="1"/>
</dbReference>
<keyword evidence="5" id="KW-0472">Membrane</keyword>
<evidence type="ECO:0000256" key="3">
    <source>
        <dbReference type="ARBA" id="ARBA00023295"/>
    </source>
</evidence>
<dbReference type="GO" id="GO:0005975">
    <property type="term" value="P:carbohydrate metabolic process"/>
    <property type="evidence" value="ECO:0007669"/>
    <property type="project" value="InterPro"/>
</dbReference>
<proteinExistence type="inferred from homology"/>
<evidence type="ECO:0000259" key="6">
    <source>
        <dbReference type="Pfam" id="PF17851"/>
    </source>
</evidence>
<dbReference type="InterPro" id="IPR041542">
    <property type="entry name" value="GH43_C2"/>
</dbReference>
<evidence type="ECO:0000256" key="2">
    <source>
        <dbReference type="ARBA" id="ARBA00022801"/>
    </source>
</evidence>
<dbReference type="Pfam" id="PF17851">
    <property type="entry name" value="GH43_C2"/>
    <property type="match status" value="1"/>
</dbReference>
<dbReference type="InterPro" id="IPR006710">
    <property type="entry name" value="Glyco_hydro_43"/>
</dbReference>
<feature type="domain" description="Beta-xylosidase C-terminal Concanavalin A-like" evidence="6">
    <location>
        <begin position="404"/>
        <end position="625"/>
    </location>
</feature>
<comment type="similarity">
    <text evidence="1">Belongs to the glycosyl hydrolase 43 family.</text>
</comment>
<name>A0AAV5AJV1_9AGAM</name>
<evidence type="ECO:0000256" key="4">
    <source>
        <dbReference type="PIRSR" id="PIRSR606710-2"/>
    </source>
</evidence>
<dbReference type="Gene3D" id="2.60.120.200">
    <property type="match status" value="1"/>
</dbReference>
<keyword evidence="5" id="KW-1133">Transmembrane helix</keyword>
<keyword evidence="2" id="KW-0378">Hydrolase</keyword>
<sequence>MEQLKGGHGESTSTISENVSPFINRREYRDVRSSKRRYIMLLVVSILLAFTIFLRGQSSEPESKPVRLGSYNNPVIPGFHPDPSCHLVEEFDNTFFCVTSSFNSFPGVPVLASKDLIHFKQIGNVINNPNQLPDFNTLDGATSGIWAATIRYNNGTFWVTTTMVYDNLAQDDATRWDNIIFHTTDPYSDNWSDPVHFTFEGYDVSPFWDSDGKTYIQASHAWQVYPMIQQFEMDFSTGEMGEIVDLWTGTGGIAPEGPHLMFKDGYYYLMIAEGGTGLGHEVDIARSRNITGPYESNPANPVLTNANTTEYEQTVGHADLILDTNGNWWAVALATRSGPEYLFYPMGRETILTSVTWKDGEWPVFDPARTIEQGPLLPTDLQISASGPWIGGSEVLTFEPGSSIPKHFVHNRMPDPSAYIISPEGHPNSIGLVPSELNLTALDGRSAATPQTFVGRRQEHVEFVTEVTLDFNPKQDQEEAGVTVFLNQGQHFDLGIVALTPDSAAAAGFRQVATSTNANELSRYIRLRTISANSTTFGSIDTISQPNILSFPSYEEAPNVQLQIDAVNNTWYAFRYKTNEDWQTVGWGISSEVSGGFVGTIVGMFATGNGIAGKDTAYFSEFSYQGNDAIISGLLIGSKLCNCPVIRQYENLELPDDELLRNSSDGLDLKDRTILNFLNEFTSDKKYISSSRDSGRL</sequence>
<feature type="transmembrane region" description="Helical" evidence="5">
    <location>
        <begin position="38"/>
        <end position="56"/>
    </location>
</feature>
<comment type="caution">
    <text evidence="7">The sequence shown here is derived from an EMBL/GenBank/DDBJ whole genome shotgun (WGS) entry which is preliminary data.</text>
</comment>
<dbReference type="InterPro" id="IPR013320">
    <property type="entry name" value="ConA-like_dom_sf"/>
</dbReference>
<dbReference type="GO" id="GO:0004553">
    <property type="term" value="F:hydrolase activity, hydrolyzing O-glycosyl compounds"/>
    <property type="evidence" value="ECO:0007669"/>
    <property type="project" value="InterPro"/>
</dbReference>
<keyword evidence="8" id="KW-1185">Reference proteome</keyword>
<keyword evidence="3" id="KW-0326">Glycosidase</keyword>
<dbReference type="InterPro" id="IPR051795">
    <property type="entry name" value="Glycosyl_Hydrlase_43"/>
</dbReference>
<organism evidence="7 8">
    <name type="scientific">Clathrus columnatus</name>
    <dbReference type="NCBI Taxonomy" id="1419009"/>
    <lineage>
        <taxon>Eukaryota</taxon>
        <taxon>Fungi</taxon>
        <taxon>Dikarya</taxon>
        <taxon>Basidiomycota</taxon>
        <taxon>Agaricomycotina</taxon>
        <taxon>Agaricomycetes</taxon>
        <taxon>Phallomycetidae</taxon>
        <taxon>Phallales</taxon>
        <taxon>Clathraceae</taxon>
        <taxon>Clathrus</taxon>
    </lineage>
</organism>
<reference evidence="7" key="1">
    <citation type="submission" date="2021-10" db="EMBL/GenBank/DDBJ databases">
        <title>De novo Genome Assembly of Clathrus columnatus (Basidiomycota, Fungi) Using Illumina and Nanopore Sequence Data.</title>
        <authorList>
            <person name="Ogiso-Tanaka E."/>
            <person name="Itagaki H."/>
            <person name="Hosoya T."/>
            <person name="Hosaka K."/>
        </authorList>
    </citation>
    <scope>NUCLEOTIDE SEQUENCE</scope>
    <source>
        <strain evidence="7">MO-923</strain>
    </source>
</reference>
<dbReference type="EMBL" id="BPWL01000008">
    <property type="protein sequence ID" value="GJJ12973.1"/>
    <property type="molecule type" value="Genomic_DNA"/>
</dbReference>
<dbReference type="SUPFAM" id="SSF49899">
    <property type="entry name" value="Concanavalin A-like lectins/glucanases"/>
    <property type="match status" value="1"/>
</dbReference>
<evidence type="ECO:0000313" key="8">
    <source>
        <dbReference type="Proteomes" id="UP001050691"/>
    </source>
</evidence>